<dbReference type="PRINTS" id="PR00620">
    <property type="entry name" value="HISTONEH2A"/>
</dbReference>
<evidence type="ECO:0000256" key="3">
    <source>
        <dbReference type="ARBA" id="ARBA00004286"/>
    </source>
</evidence>
<comment type="subcellular location">
    <subcellularLocation>
        <location evidence="3">Chromosome</location>
    </subcellularLocation>
    <subcellularLocation>
        <location evidence="2 14">Nucleus</location>
    </subcellularLocation>
</comment>
<organism evidence="18 19">
    <name type="scientific">Acipenser ruthenus</name>
    <name type="common">Sterlet sturgeon</name>
    <dbReference type="NCBI Taxonomy" id="7906"/>
    <lineage>
        <taxon>Eukaryota</taxon>
        <taxon>Metazoa</taxon>
        <taxon>Chordata</taxon>
        <taxon>Craniata</taxon>
        <taxon>Vertebrata</taxon>
        <taxon>Euteleostomi</taxon>
        <taxon>Actinopterygii</taxon>
        <taxon>Chondrostei</taxon>
        <taxon>Acipenseriformes</taxon>
        <taxon>Acipenseridae</taxon>
        <taxon>Acipenser</taxon>
    </lineage>
</organism>
<evidence type="ECO:0000256" key="6">
    <source>
        <dbReference type="ARBA" id="ARBA00011538"/>
    </source>
</evidence>
<dbReference type="EMBL" id="SCEB01214188">
    <property type="protein sequence ID" value="RXM36751.1"/>
    <property type="molecule type" value="Genomic_DNA"/>
</dbReference>
<dbReference type="PROSITE" id="PS00959">
    <property type="entry name" value="HISTONE_H3_2"/>
    <property type="match status" value="1"/>
</dbReference>
<dbReference type="CDD" id="cd22911">
    <property type="entry name" value="HFD_H3"/>
    <property type="match status" value="1"/>
</dbReference>
<dbReference type="FunFam" id="1.10.20.10:FF:000020">
    <property type="entry name" value="Histone H2A"/>
    <property type="match status" value="1"/>
</dbReference>
<dbReference type="SUPFAM" id="SSF47113">
    <property type="entry name" value="Histone-fold"/>
    <property type="match status" value="2"/>
</dbReference>
<evidence type="ECO:0000256" key="9">
    <source>
        <dbReference type="ARBA" id="ARBA00022934"/>
    </source>
</evidence>
<evidence type="ECO:0000256" key="5">
    <source>
        <dbReference type="ARBA" id="ARBA00010691"/>
    </source>
</evidence>
<dbReference type="CDD" id="cd00074">
    <property type="entry name" value="HFD_H2A"/>
    <property type="match status" value="1"/>
</dbReference>
<dbReference type="Pfam" id="PF16211">
    <property type="entry name" value="Histone_H2A_C"/>
    <property type="match status" value="1"/>
</dbReference>
<evidence type="ECO:0000256" key="4">
    <source>
        <dbReference type="ARBA" id="ARBA00010343"/>
    </source>
</evidence>
<comment type="similarity">
    <text evidence="5 14">Belongs to the histone H2A family.</text>
</comment>
<evidence type="ECO:0000256" key="7">
    <source>
        <dbReference type="ARBA" id="ARBA00022454"/>
    </source>
</evidence>
<reference evidence="18 19" key="1">
    <citation type="submission" date="2019-01" db="EMBL/GenBank/DDBJ databases">
        <title>Draft Genome and Complete Hox-Cluster Characterization of the Sterlet Sturgeon (Acipenser ruthenus).</title>
        <authorList>
            <person name="Wei Q."/>
        </authorList>
    </citation>
    <scope>NUCLEOTIDE SEQUENCE [LARGE SCALE GENOMIC DNA]</scope>
    <source>
        <strain evidence="18">WHYD16114868_AA</strain>
        <tissue evidence="18">Blood</tissue>
    </source>
</reference>
<dbReference type="Gene3D" id="1.10.20.10">
    <property type="entry name" value="Histone, subunit A"/>
    <property type="match status" value="2"/>
</dbReference>
<dbReference type="GO" id="GO:0000786">
    <property type="term" value="C:nucleosome"/>
    <property type="evidence" value="ECO:0007669"/>
    <property type="project" value="UniProtKB-KW"/>
</dbReference>
<accession>A0A444UNK7</accession>
<evidence type="ECO:0000256" key="15">
    <source>
        <dbReference type="SAM" id="MobiDB-lite"/>
    </source>
</evidence>
<evidence type="ECO:0000256" key="14">
    <source>
        <dbReference type="RuleBase" id="RU003767"/>
    </source>
</evidence>
<dbReference type="InterPro" id="IPR002119">
    <property type="entry name" value="Histone_H2A"/>
</dbReference>
<keyword evidence="10" id="KW-0007">Acetylation</keyword>
<comment type="similarity">
    <text evidence="4">Belongs to the histone H3 family.</text>
</comment>
<evidence type="ECO:0000313" key="19">
    <source>
        <dbReference type="Proteomes" id="UP000289886"/>
    </source>
</evidence>
<evidence type="ECO:0000256" key="8">
    <source>
        <dbReference type="ARBA" id="ARBA00022843"/>
    </source>
</evidence>
<dbReference type="Proteomes" id="UP000289886">
    <property type="component" value="Unassembled WGS sequence"/>
</dbReference>
<dbReference type="PROSITE" id="PS00046">
    <property type="entry name" value="HISTONE_H2A"/>
    <property type="match status" value="1"/>
</dbReference>
<evidence type="ECO:0000313" key="18">
    <source>
        <dbReference type="EMBL" id="RXM36751.1"/>
    </source>
</evidence>
<evidence type="ECO:0000256" key="1">
    <source>
        <dbReference type="ARBA" id="ARBA00002001"/>
    </source>
</evidence>
<dbReference type="SMART" id="SM00428">
    <property type="entry name" value="H3"/>
    <property type="match status" value="1"/>
</dbReference>
<evidence type="ECO:0000259" key="17">
    <source>
        <dbReference type="Pfam" id="PF16211"/>
    </source>
</evidence>
<sequence>MSGRGKTGGKARAKAKSRSSRAGLQFPVGRVHRLLRKGNYAQRVGAGAPVYLAAVLEYLTAEILELAGNAARDNKKTRIIPRHLQLAVRNDEELNKLMGGVTIAQGGVLPNIQAVLLPKKTEKPTKSNSQEAAGYKGCRKSAPATGGVKKPHLYRPGTVALREIRRYQKSTELLIRKLPFQRLVREIAQDFKTDLRFQSSMALQEASEAYLVGLFEDTNLCAIHAKRVTIMPKDIQLARRIRGERA</sequence>
<dbReference type="AlphaFoldDB" id="A0A444UNK7"/>
<dbReference type="InterPro" id="IPR032454">
    <property type="entry name" value="Histone_H2A_C"/>
</dbReference>
<feature type="domain" description="Histone H2A C-terminal" evidence="17">
    <location>
        <begin position="92"/>
        <end position="126"/>
    </location>
</feature>
<dbReference type="InterPro" id="IPR009072">
    <property type="entry name" value="Histone-fold"/>
</dbReference>
<protein>
    <recommendedName>
        <fullName evidence="14">Histone H2A</fullName>
    </recommendedName>
</protein>
<dbReference type="FunFam" id="1.10.20.10:FF:000001">
    <property type="entry name" value="Histone H3"/>
    <property type="match status" value="1"/>
</dbReference>
<dbReference type="InterPro" id="IPR000164">
    <property type="entry name" value="Histone_H3/CENP-A"/>
</dbReference>
<keyword evidence="9" id="KW-0164">Citrullination</keyword>
<evidence type="ECO:0000256" key="13">
    <source>
        <dbReference type="ARBA" id="ARBA00023269"/>
    </source>
</evidence>
<dbReference type="SMART" id="SM00414">
    <property type="entry name" value="H2A"/>
    <property type="match status" value="1"/>
</dbReference>
<keyword evidence="11 14" id="KW-0238">DNA-binding</keyword>
<dbReference type="GO" id="GO:0005654">
    <property type="term" value="C:nucleoplasm"/>
    <property type="evidence" value="ECO:0007669"/>
    <property type="project" value="UniProtKB-ARBA"/>
</dbReference>
<comment type="subunit">
    <text evidence="6 14">The nucleosome is a histone octamer containing two molecules each of H2A, H2B, H3 and H4 assembled in one H3-H4 heterotetramer and two H2A-H2B heterodimers. The octamer wraps approximately 147 bp of DNA.</text>
</comment>
<proteinExistence type="inferred from homology"/>
<dbReference type="InterPro" id="IPR032458">
    <property type="entry name" value="Histone_H2A_CS"/>
</dbReference>
<keyword evidence="8" id="KW-0832">Ubl conjugation</keyword>
<comment type="function">
    <text evidence="1">Core component of nucleosome. Nucleosomes wrap and compact DNA into chromatin, limiting DNA accessibility to the cellular machineries which require DNA as a template. Histones thereby play a central role in transcription regulation, DNA repair, DNA replication and chromosomal stability. DNA accessibility is regulated via a complex set of post-translational modifications of histones, also called histone code, and nucleosome remodeling.</text>
</comment>
<evidence type="ECO:0000256" key="10">
    <source>
        <dbReference type="ARBA" id="ARBA00022990"/>
    </source>
</evidence>
<name>A0A444UNK7_ACIRT</name>
<feature type="region of interest" description="Disordered" evidence="15">
    <location>
        <begin position="1"/>
        <end position="22"/>
    </location>
</feature>
<evidence type="ECO:0000256" key="11">
    <source>
        <dbReference type="ARBA" id="ARBA00023125"/>
    </source>
</evidence>
<keyword evidence="19" id="KW-1185">Reference proteome</keyword>
<evidence type="ECO:0000256" key="12">
    <source>
        <dbReference type="ARBA" id="ARBA00023242"/>
    </source>
</evidence>
<evidence type="ECO:0000256" key="2">
    <source>
        <dbReference type="ARBA" id="ARBA00004123"/>
    </source>
</evidence>
<dbReference type="GO" id="GO:0003677">
    <property type="term" value="F:DNA binding"/>
    <property type="evidence" value="ECO:0007669"/>
    <property type="project" value="UniProtKB-KW"/>
</dbReference>
<feature type="domain" description="Core Histone H2A/H2B/H3" evidence="16">
    <location>
        <begin position="9"/>
        <end position="89"/>
    </location>
</feature>
<keyword evidence="7 14" id="KW-0158">Chromosome</keyword>
<evidence type="ECO:0000259" key="16">
    <source>
        <dbReference type="Pfam" id="PF00125"/>
    </source>
</evidence>
<dbReference type="GO" id="GO:0030527">
    <property type="term" value="F:structural constituent of chromatin"/>
    <property type="evidence" value="ECO:0007669"/>
    <property type="project" value="InterPro"/>
</dbReference>
<dbReference type="InterPro" id="IPR007125">
    <property type="entry name" value="H2A/H2B/H3"/>
</dbReference>
<feature type="domain" description="Core Histone H2A/H2B/H3" evidence="16">
    <location>
        <begin position="156"/>
        <end position="241"/>
    </location>
</feature>
<keyword evidence="12 14" id="KW-0539">Nucleus</keyword>
<gene>
    <name evidence="18" type="ORF">EOD39_11529</name>
</gene>
<comment type="caution">
    <text evidence="18">The sequence shown here is derived from an EMBL/GenBank/DDBJ whole genome shotgun (WGS) entry which is preliminary data.</text>
</comment>
<feature type="compositionally biased region" description="Basic residues" evidence="15">
    <location>
        <begin position="7"/>
        <end position="19"/>
    </location>
</feature>
<keyword evidence="13 14" id="KW-0544">Nucleosome core</keyword>
<dbReference type="PANTHER" id="PTHR11426">
    <property type="entry name" value="HISTONE H3"/>
    <property type="match status" value="1"/>
</dbReference>
<dbReference type="GO" id="GO:0046982">
    <property type="term" value="F:protein heterodimerization activity"/>
    <property type="evidence" value="ECO:0007669"/>
    <property type="project" value="InterPro"/>
</dbReference>
<dbReference type="Pfam" id="PF00125">
    <property type="entry name" value="Histone"/>
    <property type="match status" value="2"/>
</dbReference>
<feature type="region of interest" description="Disordered" evidence="15">
    <location>
        <begin position="121"/>
        <end position="149"/>
    </location>
</feature>